<sequence>MSKKKQRQQQTKAPALRRPDLTEIAVAQVQDKYSDYPSNGLTPVKLATIFKEADAGDVLRQMELFEEMEEKDPHLFSQLQTRKNAVTGLDFEVIPFDADDERDKEIAEFVAQEIESLENFEDMAMDLLDAIGKGIAVSEIIWDYDDGRVVVKEIKNRHQKRFFWDAEDNFKVVTKEYPSGIIVPENKFIIHRYKARSGHPSRAGVLRVVAWMYLFKNYDLKDWVSFCEVFGMPLRLGKYAQGASEEDKAALMRALVQIGSDAAGIIPDGTEIEFKESSKTSSLDIYERLARYCDEQMSKAILGQTLTSDSGGGSYAQSKTHNEVRHDLTVADCKALAATLRRDLIRPLVLFNFGEDRRIPYIRYDCEEAGDLKETVDIYEKLICSIGLKVPTSHLYKKFSIPKPENGEEVAAPSKGSALPIPMKEQTAEVVTNEATAAGAEKVELKGQAAGEPGTQQRIDGLTAAAIKQSSGLFKKLFAPVLKMLDNTEDLDAVKKLFENEELVERLAGEMDVKDIEELLQKAMLYADLEGRVIRDE</sequence>
<evidence type="ECO:0000313" key="2">
    <source>
        <dbReference type="EMBL" id="ADY54901.1"/>
    </source>
</evidence>
<evidence type="ECO:0000313" key="6">
    <source>
        <dbReference type="Proteomes" id="UP000007488"/>
    </source>
</evidence>
<dbReference type="KEGG" id="sgy:Sgly_2968"/>
<gene>
    <name evidence="2" type="ordered locus">Sgly_0536</name>
    <name evidence="3" type="ordered locus">Sgly_2621</name>
    <name evidence="4" type="ordered locus">Sgly_2968</name>
    <name evidence="5" type="ordered locus">Sgly_3143</name>
</gene>
<dbReference type="AlphaFoldDB" id="F0SWR0"/>
<dbReference type="EMBL" id="CP002547">
    <property type="protein sequence ID" value="ADY56900.1"/>
    <property type="molecule type" value="Genomic_DNA"/>
</dbReference>
<proteinExistence type="predicted"/>
<evidence type="ECO:0008006" key="7">
    <source>
        <dbReference type="Google" id="ProtNLM"/>
    </source>
</evidence>
<evidence type="ECO:0000256" key="1">
    <source>
        <dbReference type="SAM" id="MobiDB-lite"/>
    </source>
</evidence>
<dbReference type="STRING" id="645991.Sgly_0536"/>
<evidence type="ECO:0000313" key="5">
    <source>
        <dbReference type="EMBL" id="ADY57409.1"/>
    </source>
</evidence>
<dbReference type="KEGG" id="sgy:Sgly_0536"/>
<dbReference type="EMBL" id="CP002547">
    <property type="protein sequence ID" value="ADY57237.1"/>
    <property type="molecule type" value="Genomic_DNA"/>
</dbReference>
<dbReference type="RefSeq" id="WP_013623772.1">
    <property type="nucleotide sequence ID" value="NC_015172.1"/>
</dbReference>
<protein>
    <recommendedName>
        <fullName evidence="7">Mu-like prophage protein gp29</fullName>
    </recommendedName>
</protein>
<dbReference type="KEGG" id="sgy:Sgly_2621"/>
<dbReference type="Proteomes" id="UP000007488">
    <property type="component" value="Chromosome"/>
</dbReference>
<dbReference type="InterPro" id="IPR009279">
    <property type="entry name" value="Portal_Mu"/>
</dbReference>
<reference evidence="6" key="2">
    <citation type="submission" date="2011-02" db="EMBL/GenBank/DDBJ databases">
        <title>The complete genome of Syntrophobotulus glycolicus DSM 8271.</title>
        <authorList>
            <person name="Lucas S."/>
            <person name="Copeland A."/>
            <person name="Lapidus A."/>
            <person name="Bruce D."/>
            <person name="Goodwin L."/>
            <person name="Pitluck S."/>
            <person name="Kyrpides N."/>
            <person name="Mavromatis K."/>
            <person name="Pagani I."/>
            <person name="Ivanova N."/>
            <person name="Mikhailova N."/>
            <person name="Chertkov O."/>
            <person name="Held B."/>
            <person name="Detter J.C."/>
            <person name="Tapia R."/>
            <person name="Han C."/>
            <person name="Land M."/>
            <person name="Hauser L."/>
            <person name="Markowitz V."/>
            <person name="Cheng J.-F."/>
            <person name="Hugenholtz P."/>
            <person name="Woyke T."/>
            <person name="Wu D."/>
            <person name="Spring S."/>
            <person name="Schroeder M."/>
            <person name="Brambilla E."/>
            <person name="Klenk H.-P."/>
            <person name="Eisen J.A."/>
        </authorList>
    </citation>
    <scope>NUCLEOTIDE SEQUENCE [LARGE SCALE GENOMIC DNA]</scope>
    <source>
        <strain evidence="6">DSM 8271 / FlGlyR</strain>
    </source>
</reference>
<dbReference type="OrthoDB" id="9797300at2"/>
<reference evidence="3 6" key="1">
    <citation type="journal article" date="2011" name="Stand. Genomic Sci.">
        <title>Complete genome sequence of Syntrophobotulus glycolicus type strain (FlGlyR).</title>
        <authorList>
            <person name="Han C."/>
            <person name="Mwirichia R."/>
            <person name="Chertkov O."/>
            <person name="Held B."/>
            <person name="Lapidus A."/>
            <person name="Nolan M."/>
            <person name="Lucas S."/>
            <person name="Hammon N."/>
            <person name="Deshpande S."/>
            <person name="Cheng J.F."/>
            <person name="Tapia R."/>
            <person name="Goodwin L."/>
            <person name="Pitluck S."/>
            <person name="Huntemann M."/>
            <person name="Liolios K."/>
            <person name="Ivanova N."/>
            <person name="Pagani I."/>
            <person name="Mavromatis K."/>
            <person name="Ovchinikova G."/>
            <person name="Pati A."/>
            <person name="Chen A."/>
            <person name="Palaniappan K."/>
            <person name="Land M."/>
            <person name="Hauser L."/>
            <person name="Brambilla E.M."/>
            <person name="Rohde M."/>
            <person name="Spring S."/>
            <person name="Sikorski J."/>
            <person name="Goker M."/>
            <person name="Woyke T."/>
            <person name="Bristow J."/>
            <person name="Eisen J.A."/>
            <person name="Markowitz V."/>
            <person name="Hugenholtz P."/>
            <person name="Kyrpides N.C."/>
            <person name="Klenk H.P."/>
            <person name="Detter J.C."/>
        </authorList>
    </citation>
    <scope>NUCLEOTIDE SEQUENCE [LARGE SCALE GENOMIC DNA]</scope>
    <source>
        <strain evidence="3">DSM 8271</strain>
        <strain evidence="6">DSM 8271 / FlGlyR</strain>
    </source>
</reference>
<dbReference type="HOGENOM" id="CLU_036594_0_1_9"/>
<evidence type="ECO:0000313" key="3">
    <source>
        <dbReference type="EMBL" id="ADY56900.1"/>
    </source>
</evidence>
<organism evidence="3 6">
    <name type="scientific">Syntrophobotulus glycolicus (strain DSM 8271 / FlGlyR)</name>
    <dbReference type="NCBI Taxonomy" id="645991"/>
    <lineage>
        <taxon>Bacteria</taxon>
        <taxon>Bacillati</taxon>
        <taxon>Bacillota</taxon>
        <taxon>Clostridia</taxon>
        <taxon>Eubacteriales</taxon>
        <taxon>Desulfitobacteriaceae</taxon>
        <taxon>Syntrophobotulus</taxon>
    </lineage>
</organism>
<keyword evidence="6" id="KW-1185">Reference proteome</keyword>
<evidence type="ECO:0000313" key="4">
    <source>
        <dbReference type="EMBL" id="ADY57237.1"/>
    </source>
</evidence>
<feature type="region of interest" description="Disordered" evidence="1">
    <location>
        <begin position="1"/>
        <end position="21"/>
    </location>
</feature>
<accession>F0SWR0</accession>
<dbReference type="EMBL" id="CP002547">
    <property type="protein sequence ID" value="ADY57409.1"/>
    <property type="molecule type" value="Genomic_DNA"/>
</dbReference>
<dbReference type="eggNOG" id="COG4383">
    <property type="taxonomic scope" value="Bacteria"/>
</dbReference>
<name>F0SWR0_SYNGF</name>
<dbReference type="Pfam" id="PF06074">
    <property type="entry name" value="Portal_Mu"/>
    <property type="match status" value="1"/>
</dbReference>
<dbReference type="KEGG" id="sgy:Sgly_3143"/>
<dbReference type="EMBL" id="CP002547">
    <property type="protein sequence ID" value="ADY54901.1"/>
    <property type="molecule type" value="Genomic_DNA"/>
</dbReference>